<dbReference type="OrthoDB" id="9813394at2"/>
<keyword evidence="8" id="KW-1133">Transmembrane helix</keyword>
<feature type="transmembrane region" description="Helical" evidence="8">
    <location>
        <begin position="216"/>
        <end position="241"/>
    </location>
</feature>
<dbReference type="Gene3D" id="3.30.565.10">
    <property type="entry name" value="Histidine kinase-like ATPase, C-terminal domain"/>
    <property type="match status" value="1"/>
</dbReference>
<dbReference type="InterPro" id="IPR003594">
    <property type="entry name" value="HATPase_dom"/>
</dbReference>
<evidence type="ECO:0000259" key="10">
    <source>
        <dbReference type="PROSITE" id="PS50885"/>
    </source>
</evidence>
<dbReference type="FunFam" id="3.30.565.10:FF:000010">
    <property type="entry name" value="Sensor histidine kinase RcsC"/>
    <property type="match status" value="1"/>
</dbReference>
<dbReference type="SUPFAM" id="SSF55874">
    <property type="entry name" value="ATPase domain of HSP90 chaperone/DNA topoisomerase II/histidine kinase"/>
    <property type="match status" value="1"/>
</dbReference>
<dbReference type="SUPFAM" id="SSF158472">
    <property type="entry name" value="HAMP domain-like"/>
    <property type="match status" value="1"/>
</dbReference>
<dbReference type="EC" id="2.7.13.3" evidence="3"/>
<reference evidence="11 12" key="1">
    <citation type="submission" date="2019-02" db="EMBL/GenBank/DDBJ databases">
        <title>Deep-cultivation of Planctomycetes and their phenomic and genomic characterization uncovers novel biology.</title>
        <authorList>
            <person name="Wiegand S."/>
            <person name="Jogler M."/>
            <person name="Boedeker C."/>
            <person name="Pinto D."/>
            <person name="Vollmers J."/>
            <person name="Rivas-Marin E."/>
            <person name="Kohn T."/>
            <person name="Peeters S.H."/>
            <person name="Heuer A."/>
            <person name="Rast P."/>
            <person name="Oberbeckmann S."/>
            <person name="Bunk B."/>
            <person name="Jeske O."/>
            <person name="Meyerdierks A."/>
            <person name="Storesund J.E."/>
            <person name="Kallscheuer N."/>
            <person name="Luecker S."/>
            <person name="Lage O.M."/>
            <person name="Pohl T."/>
            <person name="Merkel B.J."/>
            <person name="Hornburger P."/>
            <person name="Mueller R.-W."/>
            <person name="Bruemmer F."/>
            <person name="Labrenz M."/>
            <person name="Spormann A.M."/>
            <person name="Op den Camp H."/>
            <person name="Overmann J."/>
            <person name="Amann R."/>
            <person name="Jetten M.S.M."/>
            <person name="Mascher T."/>
            <person name="Medema M.H."/>
            <person name="Devos D.P."/>
            <person name="Kaster A.-K."/>
            <person name="Ovreas L."/>
            <person name="Rohde M."/>
            <person name="Galperin M.Y."/>
            <person name="Jogler C."/>
        </authorList>
    </citation>
    <scope>NUCLEOTIDE SEQUENCE [LARGE SCALE GENOMIC DNA]</scope>
    <source>
        <strain evidence="11 12">Pan216</strain>
    </source>
</reference>
<dbReference type="InterPro" id="IPR021796">
    <property type="entry name" value="Tll0287-like_dom"/>
</dbReference>
<dbReference type="SMART" id="SM00304">
    <property type="entry name" value="HAMP"/>
    <property type="match status" value="1"/>
</dbReference>
<accession>A0A518AXN7</accession>
<evidence type="ECO:0000256" key="4">
    <source>
        <dbReference type="ARBA" id="ARBA00022553"/>
    </source>
</evidence>
<keyword evidence="5 11" id="KW-0808">Transferase</keyword>
<dbReference type="RefSeq" id="WP_145253831.1">
    <property type="nucleotide sequence ID" value="NZ_CP036279.1"/>
</dbReference>
<dbReference type="InterPro" id="IPR004358">
    <property type="entry name" value="Sig_transdc_His_kin-like_C"/>
</dbReference>
<dbReference type="InterPro" id="IPR003661">
    <property type="entry name" value="HisK_dim/P_dom"/>
</dbReference>
<evidence type="ECO:0000256" key="1">
    <source>
        <dbReference type="ARBA" id="ARBA00000085"/>
    </source>
</evidence>
<name>A0A518AXN7_9BACT</name>
<evidence type="ECO:0000259" key="9">
    <source>
        <dbReference type="PROSITE" id="PS50109"/>
    </source>
</evidence>
<gene>
    <name evidence="11" type="primary">barA_1</name>
    <name evidence="11" type="ORF">Pan216_03130</name>
</gene>
<dbReference type="InterPro" id="IPR036097">
    <property type="entry name" value="HisK_dim/P_sf"/>
</dbReference>
<evidence type="ECO:0000313" key="12">
    <source>
        <dbReference type="Proteomes" id="UP000317093"/>
    </source>
</evidence>
<sequence length="586" mass="66189">MSYRTIKRLLGETSLERKCRLLLGGGILILILLSFFFYGYQTEKLVWDQTELSGEMLAYRVLLETHWPDSGEEPNGDDPVSERELAERELPDELAKEFPSKQQGEQKPPEWVNYTSRFLRSKSNDLRHIPQTEWERESMRLLERRDRTEVTHINREHDFFEYLRAITAQQSCLKCHPTALDRKLGYADLKEGDMMAAIAIKIPLSDTELAVNVNRAILLAFAIGTAILAMLFAYVTVRYVIVKPVAHLKEVSEEIASGNLDIRSNIETGDEFQELSHAFNRMLRRLVSMQDELRNVNASLDHKLDELARANMALFEMNRLKSDFLATISHELRTPLNSILGFSDLLAEVQGLEQKQQRWVGNIQSSGKMLLNMINDILDLAKLEAGKMQLHIEDFSLRDVVEGLIQMTLPLADKKNIALEAEIESSIPILHQDSGKLQQIISNLLSNAIKFTPEGGRIVVICNPEGNRVAISVADNGIGIAPEDQQLVFEKFRQSESGLTRMHGGTGLGLSIVRELTKLLGGDEVKLESEVGRGSTFLIRIPMHLESRDPMELSLGDDALEFSKARELEIRYYSSQDRAVNADSSG</sequence>
<dbReference type="Gene3D" id="6.10.340.10">
    <property type="match status" value="1"/>
</dbReference>
<keyword evidence="4" id="KW-0597">Phosphoprotein</keyword>
<evidence type="ECO:0000256" key="5">
    <source>
        <dbReference type="ARBA" id="ARBA00022679"/>
    </source>
</evidence>
<evidence type="ECO:0000256" key="3">
    <source>
        <dbReference type="ARBA" id="ARBA00012438"/>
    </source>
</evidence>
<dbReference type="InterPro" id="IPR003660">
    <property type="entry name" value="HAMP_dom"/>
</dbReference>
<evidence type="ECO:0000256" key="6">
    <source>
        <dbReference type="ARBA" id="ARBA00022777"/>
    </source>
</evidence>
<protein>
    <recommendedName>
        <fullName evidence="3">histidine kinase</fullName>
        <ecNumber evidence="3">2.7.13.3</ecNumber>
    </recommendedName>
</protein>
<feature type="domain" description="Histidine kinase" evidence="9">
    <location>
        <begin position="327"/>
        <end position="545"/>
    </location>
</feature>
<dbReference type="SMART" id="SM00388">
    <property type="entry name" value="HisKA"/>
    <property type="match status" value="1"/>
</dbReference>
<dbReference type="InterPro" id="IPR036890">
    <property type="entry name" value="HATPase_C_sf"/>
</dbReference>
<dbReference type="PROSITE" id="PS50109">
    <property type="entry name" value="HIS_KIN"/>
    <property type="match status" value="1"/>
</dbReference>
<dbReference type="Pfam" id="PF00512">
    <property type="entry name" value="HisKA"/>
    <property type="match status" value="1"/>
</dbReference>
<dbReference type="Pfam" id="PF00672">
    <property type="entry name" value="HAMP"/>
    <property type="match status" value="1"/>
</dbReference>
<evidence type="ECO:0000313" key="11">
    <source>
        <dbReference type="EMBL" id="QDU59485.1"/>
    </source>
</evidence>
<dbReference type="CDD" id="cd00082">
    <property type="entry name" value="HisKA"/>
    <property type="match status" value="1"/>
</dbReference>
<dbReference type="Pfam" id="PF11845">
    <property type="entry name" value="Tll0287-like"/>
    <property type="match status" value="1"/>
</dbReference>
<dbReference type="Gene3D" id="1.10.287.130">
    <property type="match status" value="1"/>
</dbReference>
<dbReference type="CDD" id="cd16922">
    <property type="entry name" value="HATPase_EvgS-ArcB-TorS-like"/>
    <property type="match status" value="1"/>
</dbReference>
<dbReference type="GO" id="GO:0000155">
    <property type="term" value="F:phosphorelay sensor kinase activity"/>
    <property type="evidence" value="ECO:0007669"/>
    <property type="project" value="InterPro"/>
</dbReference>
<dbReference type="PANTHER" id="PTHR43711:SF31">
    <property type="entry name" value="HISTIDINE KINASE"/>
    <property type="match status" value="1"/>
</dbReference>
<evidence type="ECO:0000256" key="8">
    <source>
        <dbReference type="SAM" id="Phobius"/>
    </source>
</evidence>
<dbReference type="PRINTS" id="PR00344">
    <property type="entry name" value="BCTRLSENSOR"/>
</dbReference>
<dbReference type="PANTHER" id="PTHR43711">
    <property type="entry name" value="TWO-COMPONENT HISTIDINE KINASE"/>
    <property type="match status" value="1"/>
</dbReference>
<keyword evidence="12" id="KW-1185">Reference proteome</keyword>
<dbReference type="PROSITE" id="PS50885">
    <property type="entry name" value="HAMP"/>
    <property type="match status" value="1"/>
</dbReference>
<keyword evidence="8" id="KW-0472">Membrane</keyword>
<dbReference type="KEGG" id="knv:Pan216_03130"/>
<dbReference type="InterPro" id="IPR005467">
    <property type="entry name" value="His_kinase_dom"/>
</dbReference>
<dbReference type="Pfam" id="PF02518">
    <property type="entry name" value="HATPase_c"/>
    <property type="match status" value="1"/>
</dbReference>
<keyword evidence="7" id="KW-0902">Two-component regulatory system</keyword>
<dbReference type="GO" id="GO:0016020">
    <property type="term" value="C:membrane"/>
    <property type="evidence" value="ECO:0007669"/>
    <property type="project" value="UniProtKB-SubCell"/>
</dbReference>
<evidence type="ECO:0000256" key="2">
    <source>
        <dbReference type="ARBA" id="ARBA00004370"/>
    </source>
</evidence>
<dbReference type="SUPFAM" id="SSF47384">
    <property type="entry name" value="Homodimeric domain of signal transducing histidine kinase"/>
    <property type="match status" value="1"/>
</dbReference>
<feature type="transmembrane region" description="Helical" evidence="8">
    <location>
        <begin position="21"/>
        <end position="40"/>
    </location>
</feature>
<dbReference type="AlphaFoldDB" id="A0A518AXN7"/>
<organism evidence="11 12">
    <name type="scientific">Kolteria novifilia</name>
    <dbReference type="NCBI Taxonomy" id="2527975"/>
    <lineage>
        <taxon>Bacteria</taxon>
        <taxon>Pseudomonadati</taxon>
        <taxon>Planctomycetota</taxon>
        <taxon>Planctomycetia</taxon>
        <taxon>Kolteriales</taxon>
        <taxon>Kolteriaceae</taxon>
        <taxon>Kolteria</taxon>
    </lineage>
</organism>
<keyword evidence="8" id="KW-0812">Transmembrane</keyword>
<dbReference type="SMART" id="SM00387">
    <property type="entry name" value="HATPase_c"/>
    <property type="match status" value="1"/>
</dbReference>
<comment type="subcellular location">
    <subcellularLocation>
        <location evidence="2">Membrane</location>
    </subcellularLocation>
</comment>
<dbReference type="Proteomes" id="UP000317093">
    <property type="component" value="Chromosome"/>
</dbReference>
<dbReference type="InterPro" id="IPR050736">
    <property type="entry name" value="Sensor_HK_Regulatory"/>
</dbReference>
<dbReference type="CDD" id="cd06225">
    <property type="entry name" value="HAMP"/>
    <property type="match status" value="1"/>
</dbReference>
<proteinExistence type="predicted"/>
<feature type="domain" description="HAMP" evidence="10">
    <location>
        <begin position="239"/>
        <end position="291"/>
    </location>
</feature>
<comment type="catalytic activity">
    <reaction evidence="1">
        <text>ATP + protein L-histidine = ADP + protein N-phospho-L-histidine.</text>
        <dbReference type="EC" id="2.7.13.3"/>
    </reaction>
</comment>
<keyword evidence="6 11" id="KW-0418">Kinase</keyword>
<evidence type="ECO:0000256" key="7">
    <source>
        <dbReference type="ARBA" id="ARBA00023012"/>
    </source>
</evidence>
<dbReference type="EMBL" id="CP036279">
    <property type="protein sequence ID" value="QDU59485.1"/>
    <property type="molecule type" value="Genomic_DNA"/>
</dbReference>